<name>A0A955L889_9BACT</name>
<reference evidence="4" key="2">
    <citation type="journal article" date="2021" name="Microbiome">
        <title>Successional dynamics and alternative stable states in a saline activated sludge microbial community over 9 years.</title>
        <authorList>
            <person name="Wang Y."/>
            <person name="Ye J."/>
            <person name="Ju F."/>
            <person name="Liu L."/>
            <person name="Boyd J.A."/>
            <person name="Deng Y."/>
            <person name="Parks D.H."/>
            <person name="Jiang X."/>
            <person name="Yin X."/>
            <person name="Woodcroft B.J."/>
            <person name="Tyson G.W."/>
            <person name="Hugenholtz P."/>
            <person name="Polz M.F."/>
            <person name="Zhang T."/>
        </authorList>
    </citation>
    <scope>NUCLEOTIDE SEQUENCE</scope>
    <source>
        <strain evidence="4">HKST-UBA11</strain>
    </source>
</reference>
<evidence type="ECO:0000313" key="5">
    <source>
        <dbReference type="Proteomes" id="UP000754563"/>
    </source>
</evidence>
<dbReference type="InterPro" id="IPR050680">
    <property type="entry name" value="YpeA/RimI_acetyltransf"/>
</dbReference>
<dbReference type="CDD" id="cd04301">
    <property type="entry name" value="NAT_SF"/>
    <property type="match status" value="1"/>
</dbReference>
<proteinExistence type="predicted"/>
<dbReference type="EMBL" id="JAGQLH010000020">
    <property type="protein sequence ID" value="MCA9385441.1"/>
    <property type="molecule type" value="Genomic_DNA"/>
</dbReference>
<comment type="caution">
    <text evidence="4">The sequence shown here is derived from an EMBL/GenBank/DDBJ whole genome shotgun (WGS) entry which is preliminary data.</text>
</comment>
<dbReference type="PROSITE" id="PS51186">
    <property type="entry name" value="GNAT"/>
    <property type="match status" value="1"/>
</dbReference>
<feature type="domain" description="N-acetyltransferase" evidence="3">
    <location>
        <begin position="3"/>
        <end position="163"/>
    </location>
</feature>
<dbReference type="Gene3D" id="3.40.630.30">
    <property type="match status" value="1"/>
</dbReference>
<gene>
    <name evidence="4" type="ORF">KC717_02210</name>
</gene>
<protein>
    <submittedName>
        <fullName evidence="4">GNAT family N-acetyltransferase</fullName>
    </submittedName>
</protein>
<evidence type="ECO:0000259" key="3">
    <source>
        <dbReference type="PROSITE" id="PS51186"/>
    </source>
</evidence>
<evidence type="ECO:0000256" key="2">
    <source>
        <dbReference type="ARBA" id="ARBA00023315"/>
    </source>
</evidence>
<evidence type="ECO:0000256" key="1">
    <source>
        <dbReference type="ARBA" id="ARBA00022679"/>
    </source>
</evidence>
<dbReference type="Pfam" id="PF00583">
    <property type="entry name" value="Acetyltransf_1"/>
    <property type="match status" value="1"/>
</dbReference>
<accession>A0A955L889</accession>
<dbReference type="AlphaFoldDB" id="A0A955L889"/>
<dbReference type="Proteomes" id="UP000754563">
    <property type="component" value="Unassembled WGS sequence"/>
</dbReference>
<keyword evidence="1" id="KW-0808">Transferase</keyword>
<organism evidence="4 5">
    <name type="scientific">Candidatus Dojkabacteria bacterium</name>
    <dbReference type="NCBI Taxonomy" id="2099670"/>
    <lineage>
        <taxon>Bacteria</taxon>
        <taxon>Candidatus Dojkabacteria</taxon>
    </lineage>
</organism>
<evidence type="ECO:0000313" key="4">
    <source>
        <dbReference type="EMBL" id="MCA9385441.1"/>
    </source>
</evidence>
<dbReference type="InterPro" id="IPR000182">
    <property type="entry name" value="GNAT_dom"/>
</dbReference>
<dbReference type="PANTHER" id="PTHR43420">
    <property type="entry name" value="ACETYLTRANSFERASE"/>
    <property type="match status" value="1"/>
</dbReference>
<dbReference type="SUPFAM" id="SSF55729">
    <property type="entry name" value="Acyl-CoA N-acyltransferases (Nat)"/>
    <property type="match status" value="1"/>
</dbReference>
<dbReference type="PANTHER" id="PTHR43420:SF47">
    <property type="entry name" value="N-ACETYLTRANSFERASE DOMAIN-CONTAINING PROTEIN"/>
    <property type="match status" value="1"/>
</dbReference>
<dbReference type="InterPro" id="IPR016181">
    <property type="entry name" value="Acyl_CoA_acyltransferase"/>
</dbReference>
<dbReference type="GO" id="GO:0016747">
    <property type="term" value="F:acyltransferase activity, transferring groups other than amino-acyl groups"/>
    <property type="evidence" value="ECO:0007669"/>
    <property type="project" value="InterPro"/>
</dbReference>
<reference evidence="4" key="1">
    <citation type="submission" date="2020-04" db="EMBL/GenBank/DDBJ databases">
        <authorList>
            <person name="Zhang T."/>
        </authorList>
    </citation>
    <scope>NUCLEOTIDE SEQUENCE</scope>
    <source>
        <strain evidence="4">HKST-UBA11</strain>
    </source>
</reference>
<sequence>MNHTLREYNDTDKESLKQMIEKLHDYVLSVDPIKRLRKMPGYVDHALEKLLKTYEENNGKIYLAVDEEKIIGFAFGFVGDTQSEENKLQVIPTQLGIIADLYVEEAYRGTGVAELLMDALEKYLKNSGCDSLWVDVFADNTRALSYYKKRGFVEREIGMLKRI</sequence>
<keyword evidence="2" id="KW-0012">Acyltransferase</keyword>